<evidence type="ECO:0008006" key="3">
    <source>
        <dbReference type="Google" id="ProtNLM"/>
    </source>
</evidence>
<dbReference type="Proteomes" id="UP000321245">
    <property type="component" value="Unassembled WGS sequence"/>
</dbReference>
<gene>
    <name evidence="1" type="ORF">EB1_24890</name>
</gene>
<reference evidence="1 2" key="1">
    <citation type="submission" date="2019-07" db="EMBL/GenBank/DDBJ databases">
        <title>Whole genome shotgun sequence of Empedobacter brevis NBRC 14943.</title>
        <authorList>
            <person name="Hosoyama A."/>
            <person name="Uohara A."/>
            <person name="Ohji S."/>
            <person name="Ichikawa N."/>
        </authorList>
    </citation>
    <scope>NUCLEOTIDE SEQUENCE [LARGE SCALE GENOMIC DNA]</scope>
    <source>
        <strain evidence="1 2">NBRC 14943</strain>
    </source>
</reference>
<dbReference type="RefSeq" id="WP_185150070.1">
    <property type="nucleotide sequence ID" value="NZ_BJXC01000018.1"/>
</dbReference>
<evidence type="ECO:0000313" key="1">
    <source>
        <dbReference type="EMBL" id="GEM52699.1"/>
    </source>
</evidence>
<comment type="caution">
    <text evidence="1">The sequence shown here is derived from an EMBL/GenBank/DDBJ whole genome shotgun (WGS) entry which is preliminary data.</text>
</comment>
<evidence type="ECO:0000313" key="2">
    <source>
        <dbReference type="Proteomes" id="UP000321245"/>
    </source>
</evidence>
<dbReference type="AlphaFoldDB" id="A0A511NIU0"/>
<organism evidence="1 2">
    <name type="scientific">Empedobacter brevis NBRC 14943 = ATCC 43319</name>
    <dbReference type="NCBI Taxonomy" id="1218108"/>
    <lineage>
        <taxon>Bacteria</taxon>
        <taxon>Pseudomonadati</taxon>
        <taxon>Bacteroidota</taxon>
        <taxon>Flavobacteriia</taxon>
        <taxon>Flavobacteriales</taxon>
        <taxon>Weeksellaceae</taxon>
        <taxon>Empedobacter</taxon>
    </lineage>
</organism>
<dbReference type="EMBL" id="BJXC01000018">
    <property type="protein sequence ID" value="GEM52699.1"/>
    <property type="molecule type" value="Genomic_DNA"/>
</dbReference>
<dbReference type="PROSITE" id="PS51257">
    <property type="entry name" value="PROKAR_LIPOPROTEIN"/>
    <property type="match status" value="1"/>
</dbReference>
<keyword evidence="2" id="KW-1185">Reference proteome</keyword>
<accession>A0A511NIU0</accession>
<name>A0A511NIU0_9FLAO</name>
<sequence>MKYFIILTSFLTLFGCETNAQKLNVETIYAEPKRHTKEVPEAKTVHKYTTRKENTKRLSPMIVMTSKNAEILKFRIEGNISSVGHNIHQVRKIRFEKGEQNGSSILLRYYVKIKKIPGKESANVRGYNYTKDEVYRIPANVKIIKIELYEEHINDSSDIKPKLIAGQTFNLFEKL</sequence>
<proteinExistence type="predicted"/>
<protein>
    <recommendedName>
        <fullName evidence="3">Lipoprotein</fullName>
    </recommendedName>
</protein>